<keyword evidence="1" id="KW-0732">Signal</keyword>
<dbReference type="AlphaFoldDB" id="A0A8K0WSJ4"/>
<feature type="chain" id="PRO_5035451005" description="Secreted protein" evidence="1">
    <location>
        <begin position="18"/>
        <end position="72"/>
    </location>
</feature>
<protein>
    <recommendedName>
        <fullName evidence="4">Secreted protein</fullName>
    </recommendedName>
</protein>
<evidence type="ECO:0000313" key="3">
    <source>
        <dbReference type="Proteomes" id="UP000813444"/>
    </source>
</evidence>
<dbReference type="EMBL" id="JAGPNK010000006">
    <property type="protein sequence ID" value="KAH7319910.1"/>
    <property type="molecule type" value="Genomic_DNA"/>
</dbReference>
<dbReference type="Proteomes" id="UP000813444">
    <property type="component" value="Unassembled WGS sequence"/>
</dbReference>
<evidence type="ECO:0000256" key="1">
    <source>
        <dbReference type="SAM" id="SignalP"/>
    </source>
</evidence>
<proteinExistence type="predicted"/>
<reference evidence="2" key="1">
    <citation type="journal article" date="2021" name="Nat. Commun.">
        <title>Genetic determinants of endophytism in the Arabidopsis root mycobiome.</title>
        <authorList>
            <person name="Mesny F."/>
            <person name="Miyauchi S."/>
            <person name="Thiergart T."/>
            <person name="Pickel B."/>
            <person name="Atanasova L."/>
            <person name="Karlsson M."/>
            <person name="Huettel B."/>
            <person name="Barry K.W."/>
            <person name="Haridas S."/>
            <person name="Chen C."/>
            <person name="Bauer D."/>
            <person name="Andreopoulos W."/>
            <person name="Pangilinan J."/>
            <person name="LaButti K."/>
            <person name="Riley R."/>
            <person name="Lipzen A."/>
            <person name="Clum A."/>
            <person name="Drula E."/>
            <person name="Henrissat B."/>
            <person name="Kohler A."/>
            <person name="Grigoriev I.V."/>
            <person name="Martin F.M."/>
            <person name="Hacquard S."/>
        </authorList>
    </citation>
    <scope>NUCLEOTIDE SEQUENCE</scope>
    <source>
        <strain evidence="2">MPI-CAGE-CH-0235</strain>
    </source>
</reference>
<comment type="caution">
    <text evidence="2">The sequence shown here is derived from an EMBL/GenBank/DDBJ whole genome shotgun (WGS) entry which is preliminary data.</text>
</comment>
<feature type="signal peptide" evidence="1">
    <location>
        <begin position="1"/>
        <end position="17"/>
    </location>
</feature>
<keyword evidence="3" id="KW-1185">Reference proteome</keyword>
<gene>
    <name evidence="2" type="ORF">B0I35DRAFT_223277</name>
</gene>
<accession>A0A8K0WSJ4</accession>
<organism evidence="2 3">
    <name type="scientific">Stachybotrys elegans</name>
    <dbReference type="NCBI Taxonomy" id="80388"/>
    <lineage>
        <taxon>Eukaryota</taxon>
        <taxon>Fungi</taxon>
        <taxon>Dikarya</taxon>
        <taxon>Ascomycota</taxon>
        <taxon>Pezizomycotina</taxon>
        <taxon>Sordariomycetes</taxon>
        <taxon>Hypocreomycetidae</taxon>
        <taxon>Hypocreales</taxon>
        <taxon>Stachybotryaceae</taxon>
        <taxon>Stachybotrys</taxon>
    </lineage>
</organism>
<name>A0A8K0WSJ4_9HYPO</name>
<evidence type="ECO:0000313" key="2">
    <source>
        <dbReference type="EMBL" id="KAH7319910.1"/>
    </source>
</evidence>
<evidence type="ECO:0008006" key="4">
    <source>
        <dbReference type="Google" id="ProtNLM"/>
    </source>
</evidence>
<sequence length="72" mass="8024">MFTTLFAYTSLSSIASATPCLAAIPRAGYHCTVKPNAIYSTWAAGGRRLHQHSLIPYRRRRRSSSVTCRSCF</sequence>